<dbReference type="PANTHER" id="PTHR21180:SF32">
    <property type="entry name" value="ENDONUCLEASE_EXONUCLEASE_PHOSPHATASE FAMILY DOMAIN-CONTAINING PROTEIN 1"/>
    <property type="match status" value="1"/>
</dbReference>
<dbReference type="AlphaFoldDB" id="A0A7I9VMY7"/>
<gene>
    <name evidence="2" type="ORF">AMYX_20880</name>
</gene>
<name>A0A7I9VMY7_9BACT</name>
<sequence length="133" mass="14035">MARRLALAALCLLSLAPSVWRLLQARQAPPPACAPVGRGVAPRHWVGCPADEGPPRELTGRERLLSGLPVPLNDATPEDLAPVPGFTARLAAEAVADRARRGPFTSLDDLTRVRGIGPGRLAKARPFLALGGR</sequence>
<dbReference type="PANTHER" id="PTHR21180">
    <property type="entry name" value="ENDONUCLEASE/EXONUCLEASE/PHOSPHATASE FAMILY DOMAIN-CONTAINING PROTEIN 1"/>
    <property type="match status" value="1"/>
</dbReference>
<dbReference type="InterPro" id="IPR010994">
    <property type="entry name" value="RuvA_2-like"/>
</dbReference>
<evidence type="ECO:0000256" key="1">
    <source>
        <dbReference type="SAM" id="SignalP"/>
    </source>
</evidence>
<keyword evidence="1" id="KW-0732">Signal</keyword>
<organism evidence="2 3">
    <name type="scientific">Anaeromyxobacter diazotrophicus</name>
    <dbReference type="NCBI Taxonomy" id="2590199"/>
    <lineage>
        <taxon>Bacteria</taxon>
        <taxon>Pseudomonadati</taxon>
        <taxon>Myxococcota</taxon>
        <taxon>Myxococcia</taxon>
        <taxon>Myxococcales</taxon>
        <taxon>Cystobacterineae</taxon>
        <taxon>Anaeromyxobacteraceae</taxon>
        <taxon>Anaeromyxobacter</taxon>
    </lineage>
</organism>
<evidence type="ECO:0000313" key="3">
    <source>
        <dbReference type="Proteomes" id="UP000503640"/>
    </source>
</evidence>
<proteinExistence type="predicted"/>
<reference evidence="3" key="1">
    <citation type="journal article" date="2020" name="Appl. Environ. Microbiol.">
        <title>Diazotrophic Anaeromyxobacter Isolates from Soils.</title>
        <authorList>
            <person name="Masuda Y."/>
            <person name="Yamanaka H."/>
            <person name="Xu Z.X."/>
            <person name="Shiratori Y."/>
            <person name="Aono T."/>
            <person name="Amachi S."/>
            <person name="Senoo K."/>
            <person name="Itoh H."/>
        </authorList>
    </citation>
    <scope>NUCLEOTIDE SEQUENCE [LARGE SCALE GENOMIC DNA]</scope>
    <source>
        <strain evidence="3">R267</strain>
    </source>
</reference>
<dbReference type="RefSeq" id="WP_176064805.1">
    <property type="nucleotide sequence ID" value="NZ_BJTG01000004.1"/>
</dbReference>
<evidence type="ECO:0000313" key="2">
    <source>
        <dbReference type="EMBL" id="GEJ57347.1"/>
    </source>
</evidence>
<feature type="chain" id="PRO_5029794056" description="Helix-hairpin-helix domain-containing protein" evidence="1">
    <location>
        <begin position="22"/>
        <end position="133"/>
    </location>
</feature>
<keyword evidence="3" id="KW-1185">Reference proteome</keyword>
<dbReference type="Gene3D" id="1.10.150.320">
    <property type="entry name" value="Photosystem II 12 kDa extrinsic protein"/>
    <property type="match status" value="1"/>
</dbReference>
<dbReference type="EMBL" id="BJTG01000004">
    <property type="protein sequence ID" value="GEJ57347.1"/>
    <property type="molecule type" value="Genomic_DNA"/>
</dbReference>
<dbReference type="SUPFAM" id="SSF47781">
    <property type="entry name" value="RuvA domain 2-like"/>
    <property type="match status" value="1"/>
</dbReference>
<evidence type="ECO:0008006" key="4">
    <source>
        <dbReference type="Google" id="ProtNLM"/>
    </source>
</evidence>
<dbReference type="Pfam" id="PF12836">
    <property type="entry name" value="HHH_3"/>
    <property type="match status" value="1"/>
</dbReference>
<dbReference type="Proteomes" id="UP000503640">
    <property type="component" value="Unassembled WGS sequence"/>
</dbReference>
<accession>A0A7I9VMY7</accession>
<comment type="caution">
    <text evidence="2">The sequence shown here is derived from an EMBL/GenBank/DDBJ whole genome shotgun (WGS) entry which is preliminary data.</text>
</comment>
<protein>
    <recommendedName>
        <fullName evidence="4">Helix-hairpin-helix domain-containing protein</fullName>
    </recommendedName>
</protein>
<feature type="signal peptide" evidence="1">
    <location>
        <begin position="1"/>
        <end position="21"/>
    </location>
</feature>
<dbReference type="InterPro" id="IPR051675">
    <property type="entry name" value="Endo/Exo/Phosphatase_dom_1"/>
</dbReference>